<evidence type="ECO:0000313" key="2">
    <source>
        <dbReference type="Proteomes" id="UP000613160"/>
    </source>
</evidence>
<reference evidence="1" key="2">
    <citation type="submission" date="2020-09" db="EMBL/GenBank/DDBJ databases">
        <authorList>
            <person name="Sun Q."/>
            <person name="Zhou Y."/>
        </authorList>
    </citation>
    <scope>NUCLEOTIDE SEQUENCE</scope>
    <source>
        <strain evidence="1">CGMCC 1.15493</strain>
    </source>
</reference>
<dbReference type="EMBL" id="BMJJ01000005">
    <property type="protein sequence ID" value="GGD21103.1"/>
    <property type="molecule type" value="Genomic_DNA"/>
</dbReference>
<proteinExistence type="predicted"/>
<gene>
    <name evidence="1" type="ORF">GCM10011335_25060</name>
</gene>
<dbReference type="NCBIfam" id="TIGR03293">
    <property type="entry name" value="PhnG_redo"/>
    <property type="match status" value="1"/>
</dbReference>
<dbReference type="RefSeq" id="WP_244640118.1">
    <property type="nucleotide sequence ID" value="NZ_BMJJ01000005.1"/>
</dbReference>
<organism evidence="1 2">
    <name type="scientific">Aureimonas glaciei</name>
    <dbReference type="NCBI Taxonomy" id="1776957"/>
    <lineage>
        <taxon>Bacteria</taxon>
        <taxon>Pseudomonadati</taxon>
        <taxon>Pseudomonadota</taxon>
        <taxon>Alphaproteobacteria</taxon>
        <taxon>Hyphomicrobiales</taxon>
        <taxon>Aurantimonadaceae</taxon>
        <taxon>Aureimonas</taxon>
    </lineage>
</organism>
<dbReference type="Pfam" id="PF06754">
    <property type="entry name" value="PhnG"/>
    <property type="match status" value="1"/>
</dbReference>
<dbReference type="Proteomes" id="UP000613160">
    <property type="component" value="Unassembled WGS sequence"/>
</dbReference>
<protein>
    <submittedName>
        <fullName evidence="1">Protein phnG</fullName>
    </submittedName>
</protein>
<sequence length="157" mass="16662">MRQVDHPGEALAPETRRRAMAAFALAEPALLASAWQAIGGDQAATRLRGPEAGLVMLRGRIGGGGAPFNLGEASVARATVRLPSGEVGHAMVLGRDLQRAELAATLDAAFQREEWRAHIAAEIVEPVLAAQAGDDLQRAEETQATRVDFFTVVRGED</sequence>
<evidence type="ECO:0000313" key="1">
    <source>
        <dbReference type="EMBL" id="GGD21103.1"/>
    </source>
</evidence>
<dbReference type="AlphaFoldDB" id="A0A917DA63"/>
<dbReference type="GO" id="GO:0015716">
    <property type="term" value="P:organic phosphonate transport"/>
    <property type="evidence" value="ECO:0007669"/>
    <property type="project" value="InterPro"/>
</dbReference>
<reference evidence="1" key="1">
    <citation type="journal article" date="2014" name="Int. J. Syst. Evol. Microbiol.">
        <title>Complete genome sequence of Corynebacterium casei LMG S-19264T (=DSM 44701T), isolated from a smear-ripened cheese.</title>
        <authorList>
            <consortium name="US DOE Joint Genome Institute (JGI-PGF)"/>
            <person name="Walter F."/>
            <person name="Albersmeier A."/>
            <person name="Kalinowski J."/>
            <person name="Ruckert C."/>
        </authorList>
    </citation>
    <scope>NUCLEOTIDE SEQUENCE</scope>
    <source>
        <strain evidence="1">CGMCC 1.15493</strain>
    </source>
</reference>
<dbReference type="InterPro" id="IPR009609">
    <property type="entry name" value="Phosphonate_metab_PhnG"/>
</dbReference>
<name>A0A917DA63_9HYPH</name>
<accession>A0A917DA63</accession>
<keyword evidence="2" id="KW-1185">Reference proteome</keyword>
<dbReference type="GO" id="GO:0019634">
    <property type="term" value="P:organic phosphonate metabolic process"/>
    <property type="evidence" value="ECO:0007669"/>
    <property type="project" value="InterPro"/>
</dbReference>
<comment type="caution">
    <text evidence="1">The sequence shown here is derived from an EMBL/GenBank/DDBJ whole genome shotgun (WGS) entry which is preliminary data.</text>
</comment>